<feature type="compositionally biased region" description="Basic and acidic residues" evidence="1">
    <location>
        <begin position="83"/>
        <end position="95"/>
    </location>
</feature>
<name>A0A8T0IPT5_CERPU</name>
<feature type="region of interest" description="Disordered" evidence="1">
    <location>
        <begin position="71"/>
        <end position="122"/>
    </location>
</feature>
<dbReference type="EMBL" id="CM026423">
    <property type="protein sequence ID" value="KAG0584836.1"/>
    <property type="molecule type" value="Genomic_DNA"/>
</dbReference>
<gene>
    <name evidence="2" type="ORF">KC19_3G237800</name>
</gene>
<organism evidence="2 3">
    <name type="scientific">Ceratodon purpureus</name>
    <name type="common">Fire moss</name>
    <name type="synonym">Dicranum purpureum</name>
    <dbReference type="NCBI Taxonomy" id="3225"/>
    <lineage>
        <taxon>Eukaryota</taxon>
        <taxon>Viridiplantae</taxon>
        <taxon>Streptophyta</taxon>
        <taxon>Embryophyta</taxon>
        <taxon>Bryophyta</taxon>
        <taxon>Bryophytina</taxon>
        <taxon>Bryopsida</taxon>
        <taxon>Dicranidae</taxon>
        <taxon>Pseudoditrichales</taxon>
        <taxon>Ditrichaceae</taxon>
        <taxon>Ceratodon</taxon>
    </lineage>
</organism>
<accession>A0A8T0IPT5</accession>
<evidence type="ECO:0000256" key="1">
    <source>
        <dbReference type="SAM" id="MobiDB-lite"/>
    </source>
</evidence>
<comment type="caution">
    <text evidence="2">The sequence shown here is derived from an EMBL/GenBank/DDBJ whole genome shotgun (WGS) entry which is preliminary data.</text>
</comment>
<dbReference type="AlphaFoldDB" id="A0A8T0IPT5"/>
<evidence type="ECO:0000313" key="3">
    <source>
        <dbReference type="Proteomes" id="UP000822688"/>
    </source>
</evidence>
<protein>
    <submittedName>
        <fullName evidence="2">Uncharacterized protein</fullName>
    </submittedName>
</protein>
<reference evidence="2" key="1">
    <citation type="submission" date="2020-06" db="EMBL/GenBank/DDBJ databases">
        <title>WGS assembly of Ceratodon purpureus strain R40.</title>
        <authorList>
            <person name="Carey S.B."/>
            <person name="Jenkins J."/>
            <person name="Shu S."/>
            <person name="Lovell J.T."/>
            <person name="Sreedasyam A."/>
            <person name="Maumus F."/>
            <person name="Tiley G.P."/>
            <person name="Fernandez-Pozo N."/>
            <person name="Barry K."/>
            <person name="Chen C."/>
            <person name="Wang M."/>
            <person name="Lipzen A."/>
            <person name="Daum C."/>
            <person name="Saski C.A."/>
            <person name="Payton A.C."/>
            <person name="Mcbreen J.C."/>
            <person name="Conrad R.E."/>
            <person name="Kollar L.M."/>
            <person name="Olsson S."/>
            <person name="Huttunen S."/>
            <person name="Landis J.B."/>
            <person name="Wickett N.J."/>
            <person name="Johnson M.G."/>
            <person name="Rensing S.A."/>
            <person name="Grimwood J."/>
            <person name="Schmutz J."/>
            <person name="Mcdaniel S.F."/>
        </authorList>
    </citation>
    <scope>NUCLEOTIDE SEQUENCE</scope>
    <source>
        <strain evidence="2">R40</strain>
    </source>
</reference>
<evidence type="ECO:0000313" key="2">
    <source>
        <dbReference type="EMBL" id="KAG0584836.1"/>
    </source>
</evidence>
<sequence length="122" mass="13361">MPRNASVRRHKKSPSTCCQKDAFLGMSPRLLISCFCNYKVSPEFGESVARGGSARGADSATQQRKWFAAVARQSSYPPGPWRRCGEGPPERKSDGVEGQQHNATYPDETMLGFGHPSLNTSN</sequence>
<proteinExistence type="predicted"/>
<dbReference type="Proteomes" id="UP000822688">
    <property type="component" value="Chromosome 3"/>
</dbReference>
<keyword evidence="3" id="KW-1185">Reference proteome</keyword>